<dbReference type="SUPFAM" id="SSF50494">
    <property type="entry name" value="Trypsin-like serine proteases"/>
    <property type="match status" value="1"/>
</dbReference>
<dbReference type="PRINTS" id="PR00722">
    <property type="entry name" value="CHYMOTRYPSIN"/>
</dbReference>
<dbReference type="InterPro" id="IPR018114">
    <property type="entry name" value="TRYPSIN_HIS"/>
</dbReference>
<evidence type="ECO:0000256" key="9">
    <source>
        <dbReference type="ARBA" id="ARBA00024195"/>
    </source>
</evidence>
<keyword evidence="8" id="KW-1015">Disulfide bond</keyword>
<keyword evidence="7" id="KW-0865">Zymogen</keyword>
<protein>
    <recommendedName>
        <fullName evidence="11">Peptidase S1 domain-containing protein</fullName>
    </recommendedName>
</protein>
<keyword evidence="6 10" id="KW-0720">Serine protease</keyword>
<evidence type="ECO:0000256" key="1">
    <source>
        <dbReference type="ARBA" id="ARBA00004613"/>
    </source>
</evidence>
<reference evidence="12" key="1">
    <citation type="submission" date="2015-11" db="EMBL/GenBank/DDBJ databases">
        <title>De novo transcriptome assembly of four potential Pierce s Disease insect vectors from Arizona vineyards.</title>
        <authorList>
            <person name="Tassone E.E."/>
        </authorList>
    </citation>
    <scope>NUCLEOTIDE SEQUENCE</scope>
</reference>
<dbReference type="Pfam" id="PF00089">
    <property type="entry name" value="Trypsin"/>
    <property type="match status" value="1"/>
</dbReference>
<dbReference type="FunFam" id="2.40.10.10:FF:000146">
    <property type="entry name" value="Serine protease 53"/>
    <property type="match status" value="1"/>
</dbReference>
<evidence type="ECO:0000256" key="2">
    <source>
        <dbReference type="ARBA" id="ARBA00022525"/>
    </source>
</evidence>
<dbReference type="GO" id="GO:0006508">
    <property type="term" value="P:proteolysis"/>
    <property type="evidence" value="ECO:0007669"/>
    <property type="project" value="UniProtKB-KW"/>
</dbReference>
<dbReference type="GO" id="GO:0004252">
    <property type="term" value="F:serine-type endopeptidase activity"/>
    <property type="evidence" value="ECO:0007669"/>
    <property type="project" value="InterPro"/>
</dbReference>
<evidence type="ECO:0000313" key="12">
    <source>
        <dbReference type="EMBL" id="JAT17659.1"/>
    </source>
</evidence>
<evidence type="ECO:0000256" key="3">
    <source>
        <dbReference type="ARBA" id="ARBA00022670"/>
    </source>
</evidence>
<comment type="subcellular location">
    <subcellularLocation>
        <location evidence="1">Secreted</location>
    </subcellularLocation>
</comment>
<dbReference type="SMART" id="SM00020">
    <property type="entry name" value="Tryp_SPc"/>
    <property type="match status" value="1"/>
</dbReference>
<accession>A0A1B6L1T2</accession>
<dbReference type="InterPro" id="IPR001254">
    <property type="entry name" value="Trypsin_dom"/>
</dbReference>
<dbReference type="InterPro" id="IPR033116">
    <property type="entry name" value="TRYPSIN_SER"/>
</dbReference>
<evidence type="ECO:0000256" key="5">
    <source>
        <dbReference type="ARBA" id="ARBA00022801"/>
    </source>
</evidence>
<keyword evidence="5 10" id="KW-0378">Hydrolase</keyword>
<dbReference type="InterPro" id="IPR051487">
    <property type="entry name" value="Ser/Thr_Proteases_Immune/Dev"/>
</dbReference>
<proteinExistence type="inferred from homology"/>
<keyword evidence="2" id="KW-0964">Secreted</keyword>
<dbReference type="AlphaFoldDB" id="A0A1B6L1T2"/>
<gene>
    <name evidence="12" type="ORF">g.48901</name>
</gene>
<keyword evidence="4" id="KW-0732">Signal</keyword>
<keyword evidence="3 10" id="KW-0645">Protease</keyword>
<dbReference type="CDD" id="cd00190">
    <property type="entry name" value="Tryp_SPc"/>
    <property type="match status" value="1"/>
</dbReference>
<dbReference type="Gene3D" id="2.40.10.10">
    <property type="entry name" value="Trypsin-like serine proteases"/>
    <property type="match status" value="2"/>
</dbReference>
<evidence type="ECO:0000256" key="4">
    <source>
        <dbReference type="ARBA" id="ARBA00022729"/>
    </source>
</evidence>
<comment type="similarity">
    <text evidence="9">Belongs to the peptidase S1 family. CLIP subfamily.</text>
</comment>
<dbReference type="EMBL" id="GEBQ01022318">
    <property type="protein sequence ID" value="JAT17659.1"/>
    <property type="molecule type" value="Transcribed_RNA"/>
</dbReference>
<name>A0A1B6L1T2_9HEMI</name>
<evidence type="ECO:0000256" key="8">
    <source>
        <dbReference type="ARBA" id="ARBA00023157"/>
    </source>
</evidence>
<evidence type="ECO:0000256" key="7">
    <source>
        <dbReference type="ARBA" id="ARBA00023145"/>
    </source>
</evidence>
<sequence length="322" mass="34818">YKTSTGILQLSKTLTFKSPTMFLHLVTVCCFGLISTQAGRIDFPQDINLTNATPRDIYLKGHGLDFKQPEDALHRRLGMLNIVNGQFASRGQFCYQAYLQMSDGLNYWSCGGSLVSPTTVLTAAHCVQGARSAVVVLGGLDLTQRRETGRVVLSAYGNELKVHENYNANTVYNDIAVIKLPRPVTLNQYVCTVKVPGCTSSTGSANSQGSFTVSGWGKTSDTTTTWKLKYASVAGQSLRECANYYRYNVNYSVIESQMCTSGSGGKSTCNGDSGGPLVQVESTGNTVQRGIVSLGINSCELSAPSVYTDVSYFSSWICSKLQ</sequence>
<feature type="non-terminal residue" evidence="12">
    <location>
        <position position="1"/>
    </location>
</feature>
<feature type="domain" description="Peptidase S1" evidence="11">
    <location>
        <begin position="82"/>
        <end position="322"/>
    </location>
</feature>
<dbReference type="InterPro" id="IPR009003">
    <property type="entry name" value="Peptidase_S1_PA"/>
</dbReference>
<dbReference type="PROSITE" id="PS00134">
    <property type="entry name" value="TRYPSIN_HIS"/>
    <property type="match status" value="1"/>
</dbReference>
<dbReference type="PROSITE" id="PS50240">
    <property type="entry name" value="TRYPSIN_DOM"/>
    <property type="match status" value="1"/>
</dbReference>
<dbReference type="PROSITE" id="PS00135">
    <property type="entry name" value="TRYPSIN_SER"/>
    <property type="match status" value="1"/>
</dbReference>
<organism evidence="12">
    <name type="scientific">Graphocephala atropunctata</name>
    <dbReference type="NCBI Taxonomy" id="36148"/>
    <lineage>
        <taxon>Eukaryota</taxon>
        <taxon>Metazoa</taxon>
        <taxon>Ecdysozoa</taxon>
        <taxon>Arthropoda</taxon>
        <taxon>Hexapoda</taxon>
        <taxon>Insecta</taxon>
        <taxon>Pterygota</taxon>
        <taxon>Neoptera</taxon>
        <taxon>Paraneoptera</taxon>
        <taxon>Hemiptera</taxon>
        <taxon>Auchenorrhyncha</taxon>
        <taxon>Membracoidea</taxon>
        <taxon>Cicadellidae</taxon>
        <taxon>Cicadellinae</taxon>
        <taxon>Cicadellini</taxon>
        <taxon>Graphocephala</taxon>
    </lineage>
</organism>
<dbReference type="InterPro" id="IPR001314">
    <property type="entry name" value="Peptidase_S1A"/>
</dbReference>
<evidence type="ECO:0000256" key="10">
    <source>
        <dbReference type="RuleBase" id="RU363034"/>
    </source>
</evidence>
<evidence type="ECO:0000256" key="6">
    <source>
        <dbReference type="ARBA" id="ARBA00022825"/>
    </source>
</evidence>
<dbReference type="GO" id="GO:0005576">
    <property type="term" value="C:extracellular region"/>
    <property type="evidence" value="ECO:0007669"/>
    <property type="project" value="UniProtKB-SubCell"/>
</dbReference>
<dbReference type="PANTHER" id="PTHR24256">
    <property type="entry name" value="TRYPTASE-RELATED"/>
    <property type="match status" value="1"/>
</dbReference>
<evidence type="ECO:0000259" key="11">
    <source>
        <dbReference type="PROSITE" id="PS50240"/>
    </source>
</evidence>
<dbReference type="InterPro" id="IPR043504">
    <property type="entry name" value="Peptidase_S1_PA_chymotrypsin"/>
</dbReference>